<dbReference type="Gene3D" id="3.30.40.10">
    <property type="entry name" value="Zinc/RING finger domain, C3HC4 (zinc finger)"/>
    <property type="match status" value="1"/>
</dbReference>
<comment type="subcellular location">
    <subcellularLocation>
        <location evidence="1">Membrane</location>
    </subcellularLocation>
</comment>
<evidence type="ECO:0000256" key="10">
    <source>
        <dbReference type="SAM" id="Phobius"/>
    </source>
</evidence>
<dbReference type="GO" id="GO:0008270">
    <property type="term" value="F:zinc ion binding"/>
    <property type="evidence" value="ECO:0007669"/>
    <property type="project" value="UniProtKB-KW"/>
</dbReference>
<gene>
    <name evidence="13" type="ORF">PCL_00349</name>
    <name evidence="12" type="ORF">Purlil1_8948</name>
</gene>
<keyword evidence="6 10" id="KW-1133">Transmembrane helix</keyword>
<dbReference type="EMBL" id="JAWRVI010000038">
    <property type="protein sequence ID" value="KAK4086783.1"/>
    <property type="molecule type" value="Genomic_DNA"/>
</dbReference>
<keyword evidence="15" id="KW-1185">Reference proteome</keyword>
<keyword evidence="3" id="KW-0479">Metal-binding</keyword>
<evidence type="ECO:0000313" key="15">
    <source>
        <dbReference type="Proteomes" id="UP001287286"/>
    </source>
</evidence>
<organism evidence="13 14">
    <name type="scientific">Purpureocillium lilacinum</name>
    <name type="common">Paecilomyces lilacinus</name>
    <dbReference type="NCBI Taxonomy" id="33203"/>
    <lineage>
        <taxon>Eukaryota</taxon>
        <taxon>Fungi</taxon>
        <taxon>Dikarya</taxon>
        <taxon>Ascomycota</taxon>
        <taxon>Pezizomycotina</taxon>
        <taxon>Sordariomycetes</taxon>
        <taxon>Hypocreomycetidae</taxon>
        <taxon>Hypocreales</taxon>
        <taxon>Ophiocordycipitaceae</taxon>
        <taxon>Purpureocillium</taxon>
    </lineage>
</organism>
<dbReference type="EMBL" id="LCWV01000010">
    <property type="protein sequence ID" value="PWI70205.1"/>
    <property type="molecule type" value="Genomic_DNA"/>
</dbReference>
<evidence type="ECO:0000256" key="9">
    <source>
        <dbReference type="SAM" id="MobiDB-lite"/>
    </source>
</evidence>
<keyword evidence="7 10" id="KW-0472">Membrane</keyword>
<evidence type="ECO:0000313" key="12">
    <source>
        <dbReference type="EMBL" id="KAK4086783.1"/>
    </source>
</evidence>
<dbReference type="Proteomes" id="UP001287286">
    <property type="component" value="Unassembled WGS sequence"/>
</dbReference>
<evidence type="ECO:0000256" key="7">
    <source>
        <dbReference type="ARBA" id="ARBA00023136"/>
    </source>
</evidence>
<dbReference type="SUPFAM" id="SSF57850">
    <property type="entry name" value="RING/U-box"/>
    <property type="match status" value="1"/>
</dbReference>
<dbReference type="Proteomes" id="UP000245956">
    <property type="component" value="Unassembled WGS sequence"/>
</dbReference>
<comment type="caution">
    <text evidence="13">The sequence shown here is derived from an EMBL/GenBank/DDBJ whole genome shotgun (WGS) entry which is preliminary data.</text>
</comment>
<evidence type="ECO:0000256" key="8">
    <source>
        <dbReference type="PROSITE-ProRule" id="PRU00175"/>
    </source>
</evidence>
<evidence type="ECO:0000256" key="6">
    <source>
        <dbReference type="ARBA" id="ARBA00022989"/>
    </source>
</evidence>
<evidence type="ECO:0000256" key="4">
    <source>
        <dbReference type="ARBA" id="ARBA00022771"/>
    </source>
</evidence>
<dbReference type="InterPro" id="IPR013083">
    <property type="entry name" value="Znf_RING/FYVE/PHD"/>
</dbReference>
<feature type="domain" description="RING-type" evidence="11">
    <location>
        <begin position="111"/>
        <end position="151"/>
    </location>
</feature>
<evidence type="ECO:0000259" key="11">
    <source>
        <dbReference type="PROSITE" id="PS50089"/>
    </source>
</evidence>
<evidence type="ECO:0000256" key="5">
    <source>
        <dbReference type="ARBA" id="ARBA00022833"/>
    </source>
</evidence>
<dbReference type="GO" id="GO:0016020">
    <property type="term" value="C:membrane"/>
    <property type="evidence" value="ECO:0007669"/>
    <property type="project" value="UniProtKB-SubCell"/>
</dbReference>
<reference evidence="13 14" key="2">
    <citation type="journal article" date="2016" name="Front. Microbiol.">
        <title>Genome and transcriptome sequences reveal the specific parasitism of the nematophagous Purpureocillium lilacinum 36-1.</title>
        <authorList>
            <person name="Xie J."/>
            <person name="Li S."/>
            <person name="Mo C."/>
            <person name="Xiao X."/>
            <person name="Peng D."/>
            <person name="Wang G."/>
            <person name="Xiao Y."/>
        </authorList>
    </citation>
    <scope>NUCLEOTIDE SEQUENCE [LARGE SCALE GENOMIC DNA]</scope>
    <source>
        <strain evidence="13 14">36-1</strain>
    </source>
</reference>
<name>A0A2U3E6Q8_PURLI</name>
<keyword evidence="2 10" id="KW-0812">Transmembrane</keyword>
<dbReference type="AlphaFoldDB" id="A0A2U3E6Q8"/>
<evidence type="ECO:0000256" key="3">
    <source>
        <dbReference type="ARBA" id="ARBA00022723"/>
    </source>
</evidence>
<reference evidence="12" key="3">
    <citation type="submission" date="2023-11" db="EMBL/GenBank/DDBJ databases">
        <authorList>
            <person name="Beijen E."/>
            <person name="Ohm R.A."/>
        </authorList>
    </citation>
    <scope>NUCLEOTIDE SEQUENCE</scope>
    <source>
        <strain evidence="12">CBS 150709</strain>
    </source>
</reference>
<dbReference type="Pfam" id="PF13639">
    <property type="entry name" value="zf-RING_2"/>
    <property type="match status" value="1"/>
</dbReference>
<sequence>MAESPAPHAPASRSAGSDAAPVPPATHNNVATIAAAVCVSLTLCIALGLYVLRKRVFRLLEVQRGSSPRKSSQTRLSLEDLETMRVIRYTVPSQLANIGAGKLADEESCTCSICTESFMPGARLRRLPCGHAFHTDCVDPWLLERSATCPLW</sequence>
<feature type="transmembrane region" description="Helical" evidence="10">
    <location>
        <begin position="30"/>
        <end position="52"/>
    </location>
</feature>
<keyword evidence="4 8" id="KW-0863">Zinc-finger</keyword>
<reference evidence="13" key="1">
    <citation type="submission" date="2015-05" db="EMBL/GenBank/DDBJ databases">
        <authorList>
            <person name="Wang D.B."/>
            <person name="Wang M."/>
        </authorList>
    </citation>
    <scope>NUCLEOTIDE SEQUENCE</scope>
    <source>
        <strain evidence="13">36-1</strain>
    </source>
</reference>
<feature type="compositionally biased region" description="Low complexity" evidence="9">
    <location>
        <begin position="1"/>
        <end position="15"/>
    </location>
</feature>
<dbReference type="SMART" id="SM00184">
    <property type="entry name" value="RING"/>
    <property type="match status" value="1"/>
</dbReference>
<dbReference type="PANTHER" id="PTHR46539:SF1">
    <property type="entry name" value="E3 UBIQUITIN-PROTEIN LIGASE ATL42"/>
    <property type="match status" value="1"/>
</dbReference>
<evidence type="ECO:0000313" key="13">
    <source>
        <dbReference type="EMBL" id="PWI70205.1"/>
    </source>
</evidence>
<feature type="region of interest" description="Disordered" evidence="9">
    <location>
        <begin position="1"/>
        <end position="21"/>
    </location>
</feature>
<dbReference type="PROSITE" id="PS50089">
    <property type="entry name" value="ZF_RING_2"/>
    <property type="match status" value="1"/>
</dbReference>
<accession>A0A2U3E6Q8</accession>
<keyword evidence="5" id="KW-0862">Zinc</keyword>
<proteinExistence type="predicted"/>
<dbReference type="PANTHER" id="PTHR46539">
    <property type="entry name" value="E3 UBIQUITIN-PROTEIN LIGASE ATL42"/>
    <property type="match status" value="1"/>
</dbReference>
<evidence type="ECO:0000313" key="14">
    <source>
        <dbReference type="Proteomes" id="UP000245956"/>
    </source>
</evidence>
<evidence type="ECO:0000256" key="2">
    <source>
        <dbReference type="ARBA" id="ARBA00022692"/>
    </source>
</evidence>
<protein>
    <submittedName>
        <fullName evidence="13">RING finger domain protein</fullName>
    </submittedName>
</protein>
<dbReference type="CDD" id="cd16454">
    <property type="entry name" value="RING-H2_PA-TM-RING"/>
    <property type="match status" value="1"/>
</dbReference>
<reference evidence="12 15" key="4">
    <citation type="journal article" date="2024" name="Microbiol. Resour. Announc.">
        <title>Genome annotations for the ascomycete fungi Trichoderma harzianum, Trichoderma aggressivum, and Purpureocillium lilacinum.</title>
        <authorList>
            <person name="Beijen E.P.W."/>
            <person name="Ohm R.A."/>
        </authorList>
    </citation>
    <scope>NUCLEOTIDE SEQUENCE [LARGE SCALE GENOMIC DNA]</scope>
    <source>
        <strain evidence="12 15">CBS 150709</strain>
    </source>
</reference>
<evidence type="ECO:0000256" key="1">
    <source>
        <dbReference type="ARBA" id="ARBA00004370"/>
    </source>
</evidence>
<dbReference type="InterPro" id="IPR001841">
    <property type="entry name" value="Znf_RING"/>
</dbReference>